<dbReference type="Proteomes" id="UP000825729">
    <property type="component" value="Unassembled WGS sequence"/>
</dbReference>
<keyword evidence="17" id="KW-1185">Reference proteome</keyword>
<name>A0AAV7ET37_ARIFI</name>
<keyword evidence="13" id="KW-0472">Membrane</keyword>
<comment type="catalytic activity">
    <reaction evidence="1">
        <text>Thiol-dependent hydrolysis of ester, thioester, amide, peptide and isopeptide bonds formed by the C-terminal Gly of ubiquitin (a 76-residue protein attached to proteins as an intracellular targeting signal).</text>
        <dbReference type="EC" id="3.4.19.12"/>
    </reaction>
</comment>
<keyword evidence="7" id="KW-0833">Ubl conjugation pathway</keyword>
<feature type="domain" description="MYND-type" evidence="15">
    <location>
        <begin position="73"/>
        <end position="110"/>
    </location>
</feature>
<evidence type="ECO:0000259" key="14">
    <source>
        <dbReference type="PROSITE" id="PS50235"/>
    </source>
</evidence>
<dbReference type="InterPro" id="IPR038765">
    <property type="entry name" value="Papain-like_cys_pep_sf"/>
</dbReference>
<keyword evidence="9" id="KW-0788">Thiol protease</keyword>
<dbReference type="EC" id="3.4.19.12" evidence="3"/>
<feature type="region of interest" description="Disordered" evidence="12">
    <location>
        <begin position="222"/>
        <end position="241"/>
    </location>
</feature>
<feature type="compositionally biased region" description="Basic and acidic residues" evidence="12">
    <location>
        <begin position="350"/>
        <end position="370"/>
    </location>
</feature>
<feature type="compositionally biased region" description="Low complexity" evidence="12">
    <location>
        <begin position="504"/>
        <end position="518"/>
    </location>
</feature>
<evidence type="ECO:0000259" key="15">
    <source>
        <dbReference type="PROSITE" id="PS50865"/>
    </source>
</evidence>
<evidence type="ECO:0000256" key="3">
    <source>
        <dbReference type="ARBA" id="ARBA00012759"/>
    </source>
</evidence>
<sequence length="1128" mass="124364">MPFRGDLGFIGSLLFVFAFLVAGFVVRRKWRAAAARREEITRLLVLASEESARAELEAAQDYVGPTTVRPHQCAVCYSSTTTRCSRCKAVRYCSGKCQIVHWRQGHKEECQPPSIVVELNSPERNSGFTSENLLLEEPEAVQNYLDTECGAYLKPLDTESQASSSNPFEDLSRQDDVKVEVKSLSDSTGNDSPIILSPSSCATSDPRMESWAEVLAAGSNVSKSSSRLVRPPTSIDHDGGVHEAKLTKSESSDSFSTLFSVNSVSSSTKLKQTTSSCSTSSFSTTSSNSFNEFQNDKSKVPSVKAKALSESRWAKTIGKGDLSEPDSKSLLRFSFNLSAQAVPSDTCLMEDPHMQSSKDDKADSSKDVPVHHQLKANFQNEKHVPAKELGTSDTCESNIQKEKPAPLKKITTDENCHLSFKIEKPMQLKELDTGSEDKRSRPQSGKPVSTRASVKESSACTEPPLSSSERSPYTASEKNKEERLIKSRGQRSLSFDSSADQHPSSEVGRCSYSSVSSSKGDKVDASPAVFSDIVIPSLYGANALKTSMKKVVQQFRSSKLSKNCNLSPLGNETSGKYNDKMLFRYDLFTKLWSWDKAELRPCGLINCGNSCYANAVLQCLAFTRPITAYLLQGIHSRTCPKKEWCYTCEFESLLLKAKEGKSPLSPIGILSQINLGHGKEEDAHEFLRYAIDAMQSACLKEAGASATSLMAEETTLIQLTFGGYLKSKIKCMRCLGKSERFERMMDLTVEIDGDIASLEEALHKFTSTETLEGENKYHCSRCKSYERAKKKLTILEAPNVLTIALKRFQSGKFGKLNKMVKFPEILDLTPYMSGTSDRSPIYRLYGVVVHLDIMNAAFSGHYVCYVKNIQGKWYKIDDSVVKTVELDRVLSKGAYMLLYARVSPRAPSLIRNSMAHDTKTKKTKCVVPIPSSHSGKISPKSRSNPSSTRWYNQYRTPPDGPTNLGSPDSFDGRSYPEHWMPRVDSSSDSSSLFSCSDEGSCSTDSTRDSFSIDDCSEYIFGESGRFALYSPYRGMDDSEVSSSPLSVSSGASDSSSSGRREASFGKGRSSSLYTDGTKLSRKIGDNRSSSSSSETDWDVVGGLNNPGDFHSGVTLRRPRDHRTQTSYY</sequence>
<organism evidence="16 17">
    <name type="scientific">Aristolochia fimbriata</name>
    <name type="common">White veined hardy Dutchman's pipe vine</name>
    <dbReference type="NCBI Taxonomy" id="158543"/>
    <lineage>
        <taxon>Eukaryota</taxon>
        <taxon>Viridiplantae</taxon>
        <taxon>Streptophyta</taxon>
        <taxon>Embryophyta</taxon>
        <taxon>Tracheophyta</taxon>
        <taxon>Spermatophyta</taxon>
        <taxon>Magnoliopsida</taxon>
        <taxon>Magnoliidae</taxon>
        <taxon>Piperales</taxon>
        <taxon>Aristolochiaceae</taxon>
        <taxon>Aristolochia</taxon>
    </lineage>
</organism>
<feature type="region of interest" description="Disordered" evidence="12">
    <location>
        <begin position="1037"/>
        <end position="1128"/>
    </location>
</feature>
<dbReference type="PROSITE" id="PS00972">
    <property type="entry name" value="USP_1"/>
    <property type="match status" value="1"/>
</dbReference>
<evidence type="ECO:0000256" key="6">
    <source>
        <dbReference type="ARBA" id="ARBA00022771"/>
    </source>
</evidence>
<feature type="compositionally biased region" description="Basic and acidic residues" evidence="12">
    <location>
        <begin position="170"/>
        <end position="183"/>
    </location>
</feature>
<dbReference type="PANTHER" id="PTHR24006">
    <property type="entry name" value="UBIQUITIN CARBOXYL-TERMINAL HYDROLASE"/>
    <property type="match status" value="1"/>
</dbReference>
<feature type="compositionally biased region" description="Polar residues" evidence="12">
    <location>
        <begin position="442"/>
        <end position="476"/>
    </location>
</feature>
<dbReference type="GO" id="GO:0008270">
    <property type="term" value="F:zinc ion binding"/>
    <property type="evidence" value="ECO:0007669"/>
    <property type="project" value="UniProtKB-KW"/>
</dbReference>
<dbReference type="InterPro" id="IPR018200">
    <property type="entry name" value="USP_CS"/>
</dbReference>
<dbReference type="Gene3D" id="6.10.140.2220">
    <property type="match status" value="1"/>
</dbReference>
<evidence type="ECO:0000256" key="8">
    <source>
        <dbReference type="ARBA" id="ARBA00022801"/>
    </source>
</evidence>
<feature type="compositionally biased region" description="Low complexity" evidence="12">
    <location>
        <begin position="274"/>
        <end position="289"/>
    </location>
</feature>
<gene>
    <name evidence="16" type="ORF">H6P81_010772</name>
</gene>
<feature type="compositionally biased region" description="Basic and acidic residues" evidence="12">
    <location>
        <begin position="427"/>
        <end position="440"/>
    </location>
</feature>
<dbReference type="PROSITE" id="PS50235">
    <property type="entry name" value="USP_3"/>
    <property type="match status" value="1"/>
</dbReference>
<keyword evidence="6 11" id="KW-0863">Zinc-finger</keyword>
<dbReference type="Pfam" id="PF01753">
    <property type="entry name" value="zf-MYND"/>
    <property type="match status" value="1"/>
</dbReference>
<evidence type="ECO:0000256" key="9">
    <source>
        <dbReference type="ARBA" id="ARBA00022807"/>
    </source>
</evidence>
<dbReference type="InterPro" id="IPR050164">
    <property type="entry name" value="Peptidase_C19"/>
</dbReference>
<evidence type="ECO:0000256" key="11">
    <source>
        <dbReference type="PROSITE-ProRule" id="PRU00134"/>
    </source>
</evidence>
<dbReference type="InterPro" id="IPR028889">
    <property type="entry name" value="USP"/>
</dbReference>
<dbReference type="PANTHER" id="PTHR24006:SF874">
    <property type="entry name" value="UBIQUITIN CARBOXYL-TERMINAL HYDROLASE 16"/>
    <property type="match status" value="1"/>
</dbReference>
<keyword evidence="4" id="KW-0645">Protease</keyword>
<feature type="region of interest" description="Disordered" evidence="12">
    <location>
        <begin position="346"/>
        <end position="400"/>
    </location>
</feature>
<evidence type="ECO:0000256" key="5">
    <source>
        <dbReference type="ARBA" id="ARBA00022723"/>
    </source>
</evidence>
<proteinExistence type="inferred from homology"/>
<dbReference type="FunFam" id="6.10.140.2220:FF:000006">
    <property type="entry name" value="Ubiquitin carboxyl-terminal hydrolase 15"/>
    <property type="match status" value="1"/>
</dbReference>
<dbReference type="GO" id="GO:0016579">
    <property type="term" value="P:protein deubiquitination"/>
    <property type="evidence" value="ECO:0007669"/>
    <property type="project" value="InterPro"/>
</dbReference>
<comment type="caution">
    <text evidence="16">The sequence shown here is derived from an EMBL/GenBank/DDBJ whole genome shotgun (WGS) entry which is preliminary data.</text>
</comment>
<dbReference type="EMBL" id="JAINDJ010000004">
    <property type="protein sequence ID" value="KAG9450807.1"/>
    <property type="molecule type" value="Genomic_DNA"/>
</dbReference>
<dbReference type="PROSITE" id="PS50865">
    <property type="entry name" value="ZF_MYND_2"/>
    <property type="match status" value="1"/>
</dbReference>
<feature type="compositionally biased region" description="Polar residues" evidence="12">
    <location>
        <begin position="490"/>
        <end position="502"/>
    </location>
</feature>
<evidence type="ECO:0000256" key="4">
    <source>
        <dbReference type="ARBA" id="ARBA00022670"/>
    </source>
</evidence>
<evidence type="ECO:0000256" key="13">
    <source>
        <dbReference type="SAM" id="Phobius"/>
    </source>
</evidence>
<feature type="transmembrane region" description="Helical" evidence="13">
    <location>
        <begin position="7"/>
        <end position="26"/>
    </location>
</feature>
<evidence type="ECO:0000256" key="12">
    <source>
        <dbReference type="SAM" id="MobiDB-lite"/>
    </source>
</evidence>
<evidence type="ECO:0000313" key="17">
    <source>
        <dbReference type="Proteomes" id="UP000825729"/>
    </source>
</evidence>
<dbReference type="Gene3D" id="3.90.70.10">
    <property type="entry name" value="Cysteine proteinases"/>
    <property type="match status" value="1"/>
</dbReference>
<feature type="region of interest" description="Disordered" evidence="12">
    <location>
        <begin position="274"/>
        <end position="301"/>
    </location>
</feature>
<feature type="region of interest" description="Disordered" evidence="12">
    <location>
        <begin position="917"/>
        <end position="990"/>
    </location>
</feature>
<feature type="compositionally biased region" description="Polar residues" evidence="12">
    <location>
        <begin position="158"/>
        <end position="167"/>
    </location>
</feature>
<dbReference type="Pfam" id="PF00443">
    <property type="entry name" value="UCH"/>
    <property type="match status" value="1"/>
</dbReference>
<keyword evidence="13" id="KW-0812">Transmembrane</keyword>
<feature type="domain" description="USP" evidence="14">
    <location>
        <begin position="602"/>
        <end position="902"/>
    </location>
</feature>
<evidence type="ECO:0000313" key="16">
    <source>
        <dbReference type="EMBL" id="KAG9450807.1"/>
    </source>
</evidence>
<feature type="compositionally biased region" description="Polar residues" evidence="12">
    <location>
        <begin position="184"/>
        <end position="196"/>
    </location>
</feature>
<dbReference type="GO" id="GO:0006508">
    <property type="term" value="P:proteolysis"/>
    <property type="evidence" value="ECO:0007669"/>
    <property type="project" value="UniProtKB-KW"/>
</dbReference>
<keyword evidence="10" id="KW-0862">Zinc</keyword>
<dbReference type="FunFam" id="3.90.70.10:FF:000026">
    <property type="entry name" value="Ubiquitin carboxyl-terminal hydrolase 15"/>
    <property type="match status" value="1"/>
</dbReference>
<dbReference type="GO" id="GO:0005829">
    <property type="term" value="C:cytosol"/>
    <property type="evidence" value="ECO:0007669"/>
    <property type="project" value="TreeGrafter"/>
</dbReference>
<keyword evidence="5" id="KW-0479">Metal-binding</keyword>
<dbReference type="InterPro" id="IPR001394">
    <property type="entry name" value="Peptidase_C19_UCH"/>
</dbReference>
<keyword evidence="8" id="KW-0378">Hydrolase</keyword>
<dbReference type="AlphaFoldDB" id="A0AAV7ET37"/>
<dbReference type="GO" id="GO:0005634">
    <property type="term" value="C:nucleus"/>
    <property type="evidence" value="ECO:0007669"/>
    <property type="project" value="TreeGrafter"/>
</dbReference>
<protein>
    <recommendedName>
        <fullName evidence="3">ubiquitinyl hydrolase 1</fullName>
        <ecNumber evidence="3">3.4.19.12</ecNumber>
    </recommendedName>
</protein>
<evidence type="ECO:0000256" key="10">
    <source>
        <dbReference type="ARBA" id="ARBA00022833"/>
    </source>
</evidence>
<comment type="similarity">
    <text evidence="2">Belongs to the peptidase C19 family.</text>
</comment>
<accession>A0AAV7ET37</accession>
<keyword evidence="13" id="KW-1133">Transmembrane helix</keyword>
<feature type="compositionally biased region" description="Basic and acidic residues" evidence="12">
    <location>
        <begin position="970"/>
        <end position="981"/>
    </location>
</feature>
<feature type="compositionally biased region" description="Low complexity" evidence="12">
    <location>
        <begin position="1040"/>
        <end position="1057"/>
    </location>
</feature>
<feature type="region of interest" description="Disordered" evidence="12">
    <location>
        <begin position="427"/>
        <end position="522"/>
    </location>
</feature>
<feature type="compositionally biased region" description="Polar residues" evidence="12">
    <location>
        <begin position="931"/>
        <end position="955"/>
    </location>
</feature>
<evidence type="ECO:0000256" key="7">
    <source>
        <dbReference type="ARBA" id="ARBA00022786"/>
    </source>
</evidence>
<reference evidence="16 17" key="1">
    <citation type="submission" date="2021-07" db="EMBL/GenBank/DDBJ databases">
        <title>The Aristolochia fimbriata genome: insights into angiosperm evolution, floral development and chemical biosynthesis.</title>
        <authorList>
            <person name="Jiao Y."/>
        </authorList>
    </citation>
    <scope>NUCLEOTIDE SEQUENCE [LARGE SCALE GENOMIC DNA]</scope>
    <source>
        <strain evidence="16">IBCAS-2021</strain>
        <tissue evidence="16">Leaf</tissue>
    </source>
</reference>
<dbReference type="SUPFAM" id="SSF54001">
    <property type="entry name" value="Cysteine proteinases"/>
    <property type="match status" value="1"/>
</dbReference>
<evidence type="ECO:0000256" key="1">
    <source>
        <dbReference type="ARBA" id="ARBA00000707"/>
    </source>
</evidence>
<dbReference type="InterPro" id="IPR002893">
    <property type="entry name" value="Znf_MYND"/>
</dbReference>
<dbReference type="GO" id="GO:0004843">
    <property type="term" value="F:cysteine-type deubiquitinase activity"/>
    <property type="evidence" value="ECO:0007669"/>
    <property type="project" value="UniProtKB-EC"/>
</dbReference>
<dbReference type="SUPFAM" id="SSF144232">
    <property type="entry name" value="HIT/MYND zinc finger-like"/>
    <property type="match status" value="1"/>
</dbReference>
<feature type="region of interest" description="Disordered" evidence="12">
    <location>
        <begin position="158"/>
        <end position="196"/>
    </location>
</feature>
<evidence type="ECO:0000256" key="2">
    <source>
        <dbReference type="ARBA" id="ARBA00009085"/>
    </source>
</evidence>